<feature type="transmembrane region" description="Helical" evidence="1">
    <location>
        <begin position="155"/>
        <end position="174"/>
    </location>
</feature>
<reference evidence="2 3" key="1">
    <citation type="submission" date="2020-08" db="EMBL/GenBank/DDBJ databases">
        <title>Sequencing the genomes of 1000 actinobacteria strains.</title>
        <authorList>
            <person name="Klenk H.-P."/>
        </authorList>
    </citation>
    <scope>NUCLEOTIDE SEQUENCE [LARGE SCALE GENOMIC DNA]</scope>
    <source>
        <strain evidence="2 3">DSM 44598</strain>
    </source>
</reference>
<organism evidence="2 3">
    <name type="scientific">Nocardiopsis metallicus</name>
    <dbReference type="NCBI Taxonomy" id="179819"/>
    <lineage>
        <taxon>Bacteria</taxon>
        <taxon>Bacillati</taxon>
        <taxon>Actinomycetota</taxon>
        <taxon>Actinomycetes</taxon>
        <taxon>Streptosporangiales</taxon>
        <taxon>Nocardiopsidaceae</taxon>
        <taxon>Nocardiopsis</taxon>
    </lineage>
</organism>
<keyword evidence="3" id="KW-1185">Reference proteome</keyword>
<proteinExistence type="predicted"/>
<keyword evidence="1" id="KW-0812">Transmembrane</keyword>
<gene>
    <name evidence="2" type="ORF">HNR07_002478</name>
</gene>
<keyword evidence="1" id="KW-0472">Membrane</keyword>
<name>A0A840WEA7_9ACTN</name>
<evidence type="ECO:0000313" key="3">
    <source>
        <dbReference type="Proteomes" id="UP000579647"/>
    </source>
</evidence>
<dbReference type="AlphaFoldDB" id="A0A840WEA7"/>
<dbReference type="EMBL" id="JACHDO010000001">
    <property type="protein sequence ID" value="MBB5491341.1"/>
    <property type="molecule type" value="Genomic_DNA"/>
</dbReference>
<accession>A0A840WEA7</accession>
<keyword evidence="1" id="KW-1133">Transmembrane helix</keyword>
<feature type="transmembrane region" description="Helical" evidence="1">
    <location>
        <begin position="115"/>
        <end position="135"/>
    </location>
</feature>
<comment type="caution">
    <text evidence="2">The sequence shown here is derived from an EMBL/GenBank/DDBJ whole genome shotgun (WGS) entry which is preliminary data.</text>
</comment>
<sequence length="418" mass="45342">MPPETPPSPDTPPPLARTRPRLALTEFARRRDALVTRVQKNPVRCSVVVVGLVVFVVAGWPLAARGWDAFWSLPHAGRLTLCTAALIGIIWAILHGMPLGLRKWVEEARLASVIGVAWAVAIGLVTLIVAGAWWVMGAPTPLPPDQLPPRALDSIATRAFAVVAGLGGVALLVIHYRRQRTTEADAVRAEAANVRAERASDRETTKLFTERFTTASEQLGSEHAAVRLAGVHALAHLADDAPEGREDLVQMVIDVLCAYLRMPYDPPPKRWRGDLDGQDIAEAEATGETLLPSNTSLQEVKDNRAERLAFSGLREVRHTVIRIIGDRLLKDTRWRGKNFDFSGVVFDGGNLSGAHFTGGRVSFDGAKFTSGTVSFRNTKFVGGRVSFIRAEFIGGKVGFFGSAFTDGVVSFEVTVQVS</sequence>
<dbReference type="Gene3D" id="2.160.20.80">
    <property type="entry name" value="E3 ubiquitin-protein ligase SopA"/>
    <property type="match status" value="1"/>
</dbReference>
<feature type="transmembrane region" description="Helical" evidence="1">
    <location>
        <begin position="45"/>
        <end position="63"/>
    </location>
</feature>
<protein>
    <recommendedName>
        <fullName evidence="4">Pentapeptide repeat-containing protein</fullName>
    </recommendedName>
</protein>
<evidence type="ECO:0008006" key="4">
    <source>
        <dbReference type="Google" id="ProtNLM"/>
    </source>
</evidence>
<feature type="transmembrane region" description="Helical" evidence="1">
    <location>
        <begin position="75"/>
        <end position="94"/>
    </location>
</feature>
<evidence type="ECO:0000256" key="1">
    <source>
        <dbReference type="SAM" id="Phobius"/>
    </source>
</evidence>
<dbReference type="RefSeq" id="WP_184365047.1">
    <property type="nucleotide sequence ID" value="NZ_BAAAKM010000077.1"/>
</dbReference>
<evidence type="ECO:0000313" key="2">
    <source>
        <dbReference type="EMBL" id="MBB5491341.1"/>
    </source>
</evidence>
<dbReference type="Proteomes" id="UP000579647">
    <property type="component" value="Unassembled WGS sequence"/>
</dbReference>